<keyword evidence="3" id="KW-1185">Reference proteome</keyword>
<feature type="compositionally biased region" description="Low complexity" evidence="1">
    <location>
        <begin position="217"/>
        <end position="237"/>
    </location>
</feature>
<dbReference type="GeneID" id="300576917"/>
<name>A0ABY2H461_9HYPO</name>
<protein>
    <recommendedName>
        <fullName evidence="4">HFB protein</fullName>
    </recommendedName>
</protein>
<dbReference type="RefSeq" id="XP_073559127.1">
    <property type="nucleotide sequence ID" value="XM_073702467.1"/>
</dbReference>
<feature type="compositionally biased region" description="Low complexity" evidence="1">
    <location>
        <begin position="192"/>
        <end position="203"/>
    </location>
</feature>
<dbReference type="Proteomes" id="UP001642720">
    <property type="component" value="Unassembled WGS sequence"/>
</dbReference>
<gene>
    <name evidence="2" type="ORF">CCMA1212_005197</name>
</gene>
<evidence type="ECO:0000313" key="2">
    <source>
        <dbReference type="EMBL" id="TFB02926.1"/>
    </source>
</evidence>
<feature type="region of interest" description="Disordered" evidence="1">
    <location>
        <begin position="168"/>
        <end position="239"/>
    </location>
</feature>
<dbReference type="EMBL" id="PPTA01000006">
    <property type="protein sequence ID" value="TFB02926.1"/>
    <property type="molecule type" value="Genomic_DNA"/>
</dbReference>
<organism evidence="2 3">
    <name type="scientific">Trichoderma ghanense</name>
    <dbReference type="NCBI Taxonomy" id="65468"/>
    <lineage>
        <taxon>Eukaryota</taxon>
        <taxon>Fungi</taxon>
        <taxon>Dikarya</taxon>
        <taxon>Ascomycota</taxon>
        <taxon>Pezizomycotina</taxon>
        <taxon>Sordariomycetes</taxon>
        <taxon>Hypocreomycetidae</taxon>
        <taxon>Hypocreales</taxon>
        <taxon>Hypocreaceae</taxon>
        <taxon>Trichoderma</taxon>
    </lineage>
</organism>
<sequence length="267" mass="27479">MAAQNKFTTCTFVLKKCDFSSPSLASTCVKNFCQGEPYGFGSCTADFAGVPAECCSQSMVGDVAQCMANFQQQQGYGIFGDACLSVERFVTDCENANSGFDTATFEQQASCLCYDSNNNYAPDTWDNAVATCVSTGESAHPTIWSALQRNSEVVGLCTKFAGAAATTGAATNGPVPTDSASFTATDGVSPRTTAADTATPTETGSRAAGTTNSSDQTTAGSSATRSAAATTTTSSSAGVRKGQTSYIQLKWAAVGLGLVLPSFMMTL</sequence>
<comment type="caution">
    <text evidence="2">The sequence shown here is derived from an EMBL/GenBank/DDBJ whole genome shotgun (WGS) entry which is preliminary data.</text>
</comment>
<evidence type="ECO:0008006" key="4">
    <source>
        <dbReference type="Google" id="ProtNLM"/>
    </source>
</evidence>
<proteinExistence type="predicted"/>
<evidence type="ECO:0000256" key="1">
    <source>
        <dbReference type="SAM" id="MobiDB-lite"/>
    </source>
</evidence>
<evidence type="ECO:0000313" key="3">
    <source>
        <dbReference type="Proteomes" id="UP001642720"/>
    </source>
</evidence>
<reference evidence="2 3" key="1">
    <citation type="submission" date="2018-01" db="EMBL/GenBank/DDBJ databases">
        <title>Genome characterization of the sugarcane-associated fungus Trichoderma ghanense CCMA-1212 and their application in lignocelulose bioconversion.</title>
        <authorList>
            <person name="Steindorff A.S."/>
            <person name="Mendes T.D."/>
            <person name="Vilela E.S.D."/>
            <person name="Rodrigues D.S."/>
            <person name="Formighieri E.F."/>
            <person name="Melo I.S."/>
            <person name="Favaro L.C.L."/>
        </authorList>
    </citation>
    <scope>NUCLEOTIDE SEQUENCE [LARGE SCALE GENOMIC DNA]</scope>
    <source>
        <strain evidence="2 3">CCMA-1212</strain>
    </source>
</reference>
<accession>A0ABY2H461</accession>